<dbReference type="AlphaFoldDB" id="A0AAD4SAJ4"/>
<protein>
    <submittedName>
        <fullName evidence="1">Uncharacterized protein</fullName>
    </submittedName>
</protein>
<evidence type="ECO:0000313" key="2">
    <source>
        <dbReference type="Proteomes" id="UP001202328"/>
    </source>
</evidence>
<organism evidence="1 2">
    <name type="scientific">Papaver atlanticum</name>
    <dbReference type="NCBI Taxonomy" id="357466"/>
    <lineage>
        <taxon>Eukaryota</taxon>
        <taxon>Viridiplantae</taxon>
        <taxon>Streptophyta</taxon>
        <taxon>Embryophyta</taxon>
        <taxon>Tracheophyta</taxon>
        <taxon>Spermatophyta</taxon>
        <taxon>Magnoliopsida</taxon>
        <taxon>Ranunculales</taxon>
        <taxon>Papaveraceae</taxon>
        <taxon>Papaveroideae</taxon>
        <taxon>Papaver</taxon>
    </lineage>
</organism>
<keyword evidence="2" id="KW-1185">Reference proteome</keyword>
<sequence length="286" mass="32513">MLSSVGEFPGALKALPADEESKISREFSGVSISAVDSMISTLRNEEGYPNGLKVLVVDEDLSLLKEIEPMLALSMLHDKTRKFDIILMAILGKDMEGFKQIQQLAMEADIPIKYFRLSTVRTLWSNVARKRKEKLQKLVEAGIIDAWDKYLISTLLYSPRGDDGSLRKLITGILKEDENYMDGKDDGHYTSLIMNRKPVIPWMTSPSELQGQFIWSVFALGGPKEADPAKVLKLLPPTPGLTRKHVDIHLKEFRFLHVDYVEEHPVSDMPFVEPEKMCDDDFWRMV</sequence>
<accession>A0AAD4SAJ4</accession>
<comment type="caution">
    <text evidence="1">The sequence shown here is derived from an EMBL/GenBank/DDBJ whole genome shotgun (WGS) entry which is preliminary data.</text>
</comment>
<name>A0AAD4SAJ4_9MAGN</name>
<evidence type="ECO:0000313" key="1">
    <source>
        <dbReference type="EMBL" id="KAI3878398.1"/>
    </source>
</evidence>
<gene>
    <name evidence="1" type="ORF">MKW98_001813</name>
</gene>
<proteinExistence type="predicted"/>
<dbReference type="Proteomes" id="UP001202328">
    <property type="component" value="Unassembled WGS sequence"/>
</dbReference>
<reference evidence="1" key="1">
    <citation type="submission" date="2022-04" db="EMBL/GenBank/DDBJ databases">
        <title>A functionally conserved STORR gene fusion in Papaver species that diverged 16.8 million years ago.</title>
        <authorList>
            <person name="Catania T."/>
        </authorList>
    </citation>
    <scope>NUCLEOTIDE SEQUENCE</scope>
    <source>
        <strain evidence="1">S-188037</strain>
    </source>
</reference>
<dbReference type="EMBL" id="JAJJMB010012308">
    <property type="protein sequence ID" value="KAI3878398.1"/>
    <property type="molecule type" value="Genomic_DNA"/>
</dbReference>
<dbReference type="Gene3D" id="1.10.10.60">
    <property type="entry name" value="Homeodomain-like"/>
    <property type="match status" value="1"/>
</dbReference>